<dbReference type="Proteomes" id="UP000297972">
    <property type="component" value="Unassembled WGS sequence"/>
</dbReference>
<evidence type="ECO:0000313" key="6">
    <source>
        <dbReference type="Proteomes" id="UP000297972"/>
    </source>
</evidence>
<dbReference type="PANTHER" id="PTHR42794:SF2">
    <property type="entry name" value="ABC TRANSPORTER ATP-BINDING PROTEIN"/>
    <property type="match status" value="1"/>
</dbReference>
<feature type="domain" description="ABC transporter" evidence="4">
    <location>
        <begin position="35"/>
        <end position="272"/>
    </location>
</feature>
<accession>A0A4Z1BU96</accession>
<keyword evidence="2 5" id="KW-0067">ATP-binding</keyword>
<dbReference type="CDD" id="cd03214">
    <property type="entry name" value="ABC_Iron-Siderophores_B12_Hemin"/>
    <property type="match status" value="1"/>
</dbReference>
<dbReference type="Gene3D" id="3.40.50.300">
    <property type="entry name" value="P-loop containing nucleotide triphosphate hydrolases"/>
    <property type="match status" value="1"/>
</dbReference>
<dbReference type="InterPro" id="IPR017871">
    <property type="entry name" value="ABC_transporter-like_CS"/>
</dbReference>
<dbReference type="PROSITE" id="PS00211">
    <property type="entry name" value="ABC_TRANSPORTER_1"/>
    <property type="match status" value="1"/>
</dbReference>
<protein>
    <submittedName>
        <fullName evidence="5">ABC transporter ATP-binding protein</fullName>
    </submittedName>
</protein>
<feature type="region of interest" description="Disordered" evidence="3">
    <location>
        <begin position="1"/>
        <end position="22"/>
    </location>
</feature>
<dbReference type="OrthoDB" id="9805601at2"/>
<sequence length="288" mass="30543">MDDSSRRPLAAPHPVLPLATAGSVTPPPAAIPAAVQLSGVSWAPPRGPRILADLSFTVPQGQIVAICGANGAGKTSLLRLIYRHHAPQQGTVRLMGRDLWQMGAAEAARCMAAVLQEQPTDFALTARQIVALGRLPHRRGWAAGWAGPDPADASLIAAALERMDVTPLADRAFGSLSGGERQRVAVARALAQEPRVIVLDEPTNHLDIRHQLELLALLRGLGLTVIATLHDLTLAARFADRILVLSEGRILADGPPDAALSESVLARAFRVGARIDRSGPAPRFSFHL</sequence>
<evidence type="ECO:0000256" key="1">
    <source>
        <dbReference type="ARBA" id="ARBA00022741"/>
    </source>
</evidence>
<gene>
    <name evidence="5" type="ORF">E4L95_13010</name>
</gene>
<name>A0A4Z1BU96_9RHOB</name>
<dbReference type="GO" id="GO:0016887">
    <property type="term" value="F:ATP hydrolysis activity"/>
    <property type="evidence" value="ECO:0007669"/>
    <property type="project" value="InterPro"/>
</dbReference>
<dbReference type="PANTHER" id="PTHR42794">
    <property type="entry name" value="HEMIN IMPORT ATP-BINDING PROTEIN HMUV"/>
    <property type="match status" value="1"/>
</dbReference>
<reference evidence="5 6" key="1">
    <citation type="submission" date="2019-03" db="EMBL/GenBank/DDBJ databases">
        <authorList>
            <person name="Li J."/>
        </authorList>
    </citation>
    <scope>NUCLEOTIDE SEQUENCE [LARGE SCALE GENOMIC DNA]</scope>
    <source>
        <strain evidence="5 6">3058</strain>
    </source>
</reference>
<dbReference type="RefSeq" id="WP_135817982.1">
    <property type="nucleotide sequence ID" value="NZ_SRPG01000125.1"/>
</dbReference>
<evidence type="ECO:0000256" key="3">
    <source>
        <dbReference type="SAM" id="MobiDB-lite"/>
    </source>
</evidence>
<keyword evidence="1" id="KW-0547">Nucleotide-binding</keyword>
<organism evidence="5 6">
    <name type="scientific">Paracoccus liaowanqingii</name>
    <dbReference type="NCBI Taxonomy" id="2560053"/>
    <lineage>
        <taxon>Bacteria</taxon>
        <taxon>Pseudomonadati</taxon>
        <taxon>Pseudomonadota</taxon>
        <taxon>Alphaproteobacteria</taxon>
        <taxon>Rhodobacterales</taxon>
        <taxon>Paracoccaceae</taxon>
        <taxon>Paracoccus</taxon>
    </lineage>
</organism>
<evidence type="ECO:0000256" key="2">
    <source>
        <dbReference type="ARBA" id="ARBA00022840"/>
    </source>
</evidence>
<dbReference type="PROSITE" id="PS50893">
    <property type="entry name" value="ABC_TRANSPORTER_2"/>
    <property type="match status" value="1"/>
</dbReference>
<evidence type="ECO:0000313" key="5">
    <source>
        <dbReference type="EMBL" id="TGN57821.1"/>
    </source>
</evidence>
<dbReference type="SMART" id="SM00382">
    <property type="entry name" value="AAA"/>
    <property type="match status" value="1"/>
</dbReference>
<dbReference type="Pfam" id="PF00005">
    <property type="entry name" value="ABC_tran"/>
    <property type="match status" value="1"/>
</dbReference>
<dbReference type="GO" id="GO:0005524">
    <property type="term" value="F:ATP binding"/>
    <property type="evidence" value="ECO:0007669"/>
    <property type="project" value="UniProtKB-KW"/>
</dbReference>
<keyword evidence="6" id="KW-1185">Reference proteome</keyword>
<dbReference type="InterPro" id="IPR003439">
    <property type="entry name" value="ABC_transporter-like_ATP-bd"/>
</dbReference>
<dbReference type="AlphaFoldDB" id="A0A4Z1BU96"/>
<dbReference type="SUPFAM" id="SSF52540">
    <property type="entry name" value="P-loop containing nucleoside triphosphate hydrolases"/>
    <property type="match status" value="1"/>
</dbReference>
<dbReference type="InterPro" id="IPR003593">
    <property type="entry name" value="AAA+_ATPase"/>
</dbReference>
<comment type="caution">
    <text evidence="5">The sequence shown here is derived from an EMBL/GenBank/DDBJ whole genome shotgun (WGS) entry which is preliminary data.</text>
</comment>
<dbReference type="InterPro" id="IPR027417">
    <property type="entry name" value="P-loop_NTPase"/>
</dbReference>
<feature type="compositionally biased region" description="Low complexity" evidence="3">
    <location>
        <begin position="8"/>
        <end position="21"/>
    </location>
</feature>
<evidence type="ECO:0000259" key="4">
    <source>
        <dbReference type="PROSITE" id="PS50893"/>
    </source>
</evidence>
<dbReference type="EMBL" id="SRPG01000125">
    <property type="protein sequence ID" value="TGN57821.1"/>
    <property type="molecule type" value="Genomic_DNA"/>
</dbReference>
<proteinExistence type="predicted"/>